<protein>
    <submittedName>
        <fullName evidence="1">Uncharacterized protein</fullName>
    </submittedName>
</protein>
<proteinExistence type="predicted"/>
<reference evidence="1 2" key="1">
    <citation type="submission" date="2010-11" db="EMBL/GenBank/DDBJ databases">
        <title>Complete nucleotide sequence of the bacteriophage EcP1, a new member of the N4-like viruses.</title>
        <authorList>
            <person name="Zhu J."/>
            <person name="Rao X."/>
            <person name="Tan Y."/>
            <person name="Hu Z."/>
            <person name="Xiong K."/>
            <person name="Chen Z."/>
            <person name="Li S."/>
            <person name="Yang J."/>
            <person name="Jin X."/>
            <person name="Chen Y."/>
            <person name="Hu F."/>
        </authorList>
    </citation>
    <scope>NUCLEOTIDE SEQUENCE [LARGE SCALE GENOMIC DNA]</scope>
</reference>
<sequence>MATEISIAKLSYAGVDYWDRRVFAYSGASDGKTRYLCTVDILHDGSSSNEVMEQLKSAVGQTGYLYTKSPQTDFEGEPNFAIKLVE</sequence>
<dbReference type="OrthoDB" id="40947at10239"/>
<evidence type="ECO:0000313" key="2">
    <source>
        <dbReference type="Proteomes" id="UP000007263"/>
    </source>
</evidence>
<evidence type="ECO:0000313" key="1">
    <source>
        <dbReference type="EMBL" id="ADU79173.1"/>
    </source>
</evidence>
<organism evidence="1 2">
    <name type="scientific">Enterobacter phage EcP1</name>
    <dbReference type="NCBI Taxonomy" id="942016"/>
    <lineage>
        <taxon>Viruses</taxon>
        <taxon>Duplodnaviria</taxon>
        <taxon>Heunggongvirae</taxon>
        <taxon>Uroviricota</taxon>
        <taxon>Caudoviricetes</taxon>
        <taxon>Schitoviridae</taxon>
        <taxon>Eceepunavirus</taxon>
        <taxon>Eceepunavirus EcP1</taxon>
    </lineage>
</organism>
<name>E9NIE7_9CAUD</name>
<keyword evidence="2" id="KW-1185">Reference proteome</keyword>
<gene>
    <name evidence="1" type="ORF">EcP1_gp22</name>
</gene>
<dbReference type="RefSeq" id="YP_007003145.1">
    <property type="nucleotide sequence ID" value="NC_019485.1"/>
</dbReference>
<dbReference type="EMBL" id="HQ641380">
    <property type="protein sequence ID" value="ADU79173.1"/>
    <property type="molecule type" value="Genomic_DNA"/>
</dbReference>
<accession>E9NIE7</accession>
<dbReference type="KEGG" id="vg:14006801"/>
<dbReference type="GeneID" id="14006801"/>
<dbReference type="Proteomes" id="UP000007263">
    <property type="component" value="Segment"/>
</dbReference>